<feature type="compositionally biased region" description="Polar residues" evidence="1">
    <location>
        <begin position="75"/>
        <end position="87"/>
    </location>
</feature>
<feature type="compositionally biased region" description="Polar residues" evidence="1">
    <location>
        <begin position="1399"/>
        <end position="1411"/>
    </location>
</feature>
<dbReference type="EMBL" id="PKMF04000592">
    <property type="protein sequence ID" value="KAK7824829.1"/>
    <property type="molecule type" value="Genomic_DNA"/>
</dbReference>
<evidence type="ECO:0000313" key="4">
    <source>
        <dbReference type="Proteomes" id="UP000237347"/>
    </source>
</evidence>
<dbReference type="InterPro" id="IPR035445">
    <property type="entry name" value="GYF-like_dom_sf"/>
</dbReference>
<keyword evidence="4" id="KW-1185">Reference proteome</keyword>
<dbReference type="InterPro" id="IPR003169">
    <property type="entry name" value="GYF"/>
</dbReference>
<dbReference type="Proteomes" id="UP000237347">
    <property type="component" value="Unassembled WGS sequence"/>
</dbReference>
<evidence type="ECO:0000259" key="2">
    <source>
        <dbReference type="PROSITE" id="PS50829"/>
    </source>
</evidence>
<dbReference type="SUPFAM" id="SSF55277">
    <property type="entry name" value="GYF domain"/>
    <property type="match status" value="1"/>
</dbReference>
<dbReference type="PANTHER" id="PTHR46992:SF4">
    <property type="entry name" value="GYF DOMAIN-CONTAINING PROTEIN"/>
    <property type="match status" value="1"/>
</dbReference>
<evidence type="ECO:0000256" key="1">
    <source>
        <dbReference type="SAM" id="MobiDB-lite"/>
    </source>
</evidence>
<feature type="compositionally biased region" description="Basic and acidic residues" evidence="1">
    <location>
        <begin position="216"/>
        <end position="226"/>
    </location>
</feature>
<evidence type="ECO:0000313" key="3">
    <source>
        <dbReference type="EMBL" id="KAK7824829.1"/>
    </source>
</evidence>
<dbReference type="PROSITE" id="PS50829">
    <property type="entry name" value="GYF"/>
    <property type="match status" value="1"/>
</dbReference>
<feature type="region of interest" description="Disordered" evidence="1">
    <location>
        <begin position="1"/>
        <end position="233"/>
    </location>
</feature>
<feature type="domain" description="GYF" evidence="2">
    <location>
        <begin position="556"/>
        <end position="607"/>
    </location>
</feature>
<gene>
    <name evidence="3" type="ORF">CFP56_034003</name>
</gene>
<feature type="compositionally biased region" description="Low complexity" evidence="1">
    <location>
        <begin position="272"/>
        <end position="281"/>
    </location>
</feature>
<accession>A0AAW0JDF3</accession>
<feature type="region of interest" description="Disordered" evidence="1">
    <location>
        <begin position="1392"/>
        <end position="1432"/>
    </location>
</feature>
<name>A0AAW0JDF3_QUESU</name>
<organism evidence="3 4">
    <name type="scientific">Quercus suber</name>
    <name type="common">Cork oak</name>
    <dbReference type="NCBI Taxonomy" id="58331"/>
    <lineage>
        <taxon>Eukaryota</taxon>
        <taxon>Viridiplantae</taxon>
        <taxon>Streptophyta</taxon>
        <taxon>Embryophyta</taxon>
        <taxon>Tracheophyta</taxon>
        <taxon>Spermatophyta</taxon>
        <taxon>Magnoliopsida</taxon>
        <taxon>eudicotyledons</taxon>
        <taxon>Gunneridae</taxon>
        <taxon>Pentapetalae</taxon>
        <taxon>rosids</taxon>
        <taxon>fabids</taxon>
        <taxon>Fagales</taxon>
        <taxon>Fagaceae</taxon>
        <taxon>Quercus</taxon>
    </lineage>
</organism>
<feature type="compositionally biased region" description="Basic and acidic residues" evidence="1">
    <location>
        <begin position="158"/>
        <end position="204"/>
    </location>
</feature>
<reference evidence="3 4" key="1">
    <citation type="journal article" date="2018" name="Sci. Data">
        <title>The draft genome sequence of cork oak.</title>
        <authorList>
            <person name="Ramos A.M."/>
            <person name="Usie A."/>
            <person name="Barbosa P."/>
            <person name="Barros P.M."/>
            <person name="Capote T."/>
            <person name="Chaves I."/>
            <person name="Simoes F."/>
            <person name="Abreu I."/>
            <person name="Carrasquinho I."/>
            <person name="Faro C."/>
            <person name="Guimaraes J.B."/>
            <person name="Mendonca D."/>
            <person name="Nobrega F."/>
            <person name="Rodrigues L."/>
            <person name="Saibo N.J.M."/>
            <person name="Varela M.C."/>
            <person name="Egas C."/>
            <person name="Matos J."/>
            <person name="Miguel C.M."/>
            <person name="Oliveira M.M."/>
            <person name="Ricardo C.P."/>
            <person name="Goncalves S."/>
        </authorList>
    </citation>
    <scope>NUCLEOTIDE SEQUENCE [LARGE SCALE GENOMIC DNA]</scope>
    <source>
        <strain evidence="4">cv. HL8</strain>
    </source>
</reference>
<feature type="region of interest" description="Disordered" evidence="1">
    <location>
        <begin position="928"/>
        <end position="952"/>
    </location>
</feature>
<feature type="region of interest" description="Disordered" evidence="1">
    <location>
        <begin position="272"/>
        <end position="299"/>
    </location>
</feature>
<dbReference type="SMART" id="SM00444">
    <property type="entry name" value="GYF"/>
    <property type="match status" value="1"/>
</dbReference>
<comment type="caution">
    <text evidence="3">The sequence shown here is derived from an EMBL/GenBank/DDBJ whole genome shotgun (WGS) entry which is preliminary data.</text>
</comment>
<dbReference type="Pfam" id="PF02213">
    <property type="entry name" value="GYF"/>
    <property type="match status" value="1"/>
</dbReference>
<feature type="region of interest" description="Disordered" evidence="1">
    <location>
        <begin position="710"/>
        <end position="746"/>
    </location>
</feature>
<feature type="compositionally biased region" description="Basic and acidic residues" evidence="1">
    <location>
        <begin position="33"/>
        <end position="49"/>
    </location>
</feature>
<feature type="region of interest" description="Disordered" evidence="1">
    <location>
        <begin position="1304"/>
        <end position="1356"/>
    </location>
</feature>
<proteinExistence type="predicted"/>
<dbReference type="Gene3D" id="3.30.1490.40">
    <property type="match status" value="1"/>
</dbReference>
<sequence length="1452" mass="160297">MAEGKLDLPDDLLSSKPSDHSWSAKVEASGGNDEDKVLMGLLDESKDQSASESSIPLSPQWLYAKPTEPKMETRGPTSVSLGNPTDPNQKDNWRLDGSEDKKDWRRTAADSEISRRWREEERETGLLGGRRDRRKAERRVDNVSMRETVESRALPTSDRWHDGRNSGHETRRDSKWSSRWGPEDKDKESRTEKRTDLEKEDAHNDNQSFVGSNRSVSERDSDSRDKWRPRHRMEVHSGGSNAYRAAPGFGLERGRVEGSNMGFTLGRGRSNVVGRGSSTGSIGAADKSESVPGRPSHSVDSFCYPRGKLLDIYRRQKLDPSFTIMPDDMEELAPITEVGFIEPLAFVAPDAEQEAILGDIRRGKLTSSGMVYSLYRKGRSTENVTGVEDLDYTEQNQGILLPTSNDEAADTSQEAATDDAYQADDDGTLWKYSSKRNAVDEKYIKEAKVNVIGAINGLEDGLAPIISESNGVCGATEIDGAQHSASQMNIGEKWQMADSDFAKHVQFDGIEFSTSFDLRSKLPDDSNSLFVVPSPEQNQSRNSQANDLDRVAPPEELSLYYVDPQGVTQGPFVGADIILWFEQGFFGTDLPVRLADAPEGTPFQELGKVLPYLKVKDGYDNSTEPNSKLEQCGAFEEQLDTSLPASASLMEINSSSVNDLCPTSTEFNSLSAQHVQSRVSEPEVSLQLPHSEGQSFHKLITQDEEIVFPGRPADKGYSIAKSSGSSRHSTDNPISHPSLPNELTEPGVSIQNDNKLHPFGLLWSELEGHTKHAKSSAPSTMGRAAPFGAMGDPALAAETWSDVYRKNAHVDPNLANHQAVLEQLLLQEMQQRSHHPSRHNEPSLEQIMQAKFGHMPQQDHQRDLYELISRAQHGHQSLEQQLLQQDQLQARQLSMGLRQRTNIEGERHIGSMWPADESDQFLRTHAGPHRTHSSGFGPMDVYQRQQRPSHEEQLNQLERNLSFQERLRQGLYDPSSLPFERSVSMPAGAPGMNLDVLAMARAHGLDMQESSARMQSAGQVGTFSSGIHPHNPHHPLIPNQFHGPQLDAIEGRWPENNEQLENDWMESRVQQLHINPERQKRESEVKMTSRDPTLWMSEGFNDEKSKQLLMELLHQKSGHQSTEPLEVGKETRAPSGLYSGLSSSDHPFTLRLDREAGLDNTFAVGSYGSSSCEPLQDERATSLESNEIMPFRSDSGSLVEGELRLAGINETGQAIYTNSNMISKSNMSNEFSEAEGRKHGSRSEGVMKGPAFEIQEGLVEQAGLAALDRGEILINALSRQSSIGSAGGKTGFYSDKIGQDNNILLRRPPVPHPSSSQEGLSELVSDQVARGKISSSGASDGGRREPGVNLLSQGSDIMASGKKDMRFRRTSSFGDADVSEASFIDMLKSNAKKSAPAETHSTTGFSETTDGAQGGRGGKKKGKKGRQIDPALLGFKVTSNRIMMGEIQRIED</sequence>
<feature type="compositionally biased region" description="Polar residues" evidence="1">
    <location>
        <begin position="720"/>
        <end position="735"/>
    </location>
</feature>
<dbReference type="PANTHER" id="PTHR46992">
    <property type="entry name" value="GYF DOMAIN-CONTAINING PROTEIN"/>
    <property type="match status" value="1"/>
</dbReference>
<protein>
    <recommendedName>
        <fullName evidence="2">GYF domain-containing protein</fullName>
    </recommendedName>
</protein>
<feature type="compositionally biased region" description="Basic and acidic residues" evidence="1">
    <location>
        <begin position="88"/>
        <end position="124"/>
    </location>
</feature>